<feature type="region of interest" description="Disordered" evidence="1">
    <location>
        <begin position="232"/>
        <end position="260"/>
    </location>
</feature>
<evidence type="ECO:0000313" key="3">
    <source>
        <dbReference type="Proteomes" id="UP000002316"/>
    </source>
</evidence>
<dbReference type="InterPro" id="IPR051341">
    <property type="entry name" value="Zyg-11_UBL_adapter"/>
</dbReference>
<evidence type="ECO:0008006" key="4">
    <source>
        <dbReference type="Google" id="ProtNLM"/>
    </source>
</evidence>
<dbReference type="PANTHER" id="PTHR12904:SF31">
    <property type="entry name" value="LEUCINE-RICH REPEAT PROTEIN (LRRP)"/>
    <property type="match status" value="1"/>
</dbReference>
<gene>
    <name evidence="2" type="ORF">TbgDal_VI90</name>
</gene>
<dbReference type="SUPFAM" id="SSF52058">
    <property type="entry name" value="L domain-like"/>
    <property type="match status" value="1"/>
</dbReference>
<proteinExistence type="predicted"/>
<reference evidence="3" key="1">
    <citation type="journal article" date="2010" name="PLoS Negl. Trop. Dis.">
        <title>The genome sequence of Trypanosoma brucei gambiense, causative agent of chronic human african trypanosomiasis.</title>
        <authorList>
            <person name="Jackson A.P."/>
            <person name="Sanders M."/>
            <person name="Berry A."/>
            <person name="McQuillan J."/>
            <person name="Aslett M.A."/>
            <person name="Quail M.A."/>
            <person name="Chukualim B."/>
            <person name="Capewell P."/>
            <person name="MacLeod A."/>
            <person name="Melville S.E."/>
            <person name="Gibson W."/>
            <person name="Barry J.D."/>
            <person name="Berriman M."/>
            <person name="Hertz-Fowler C."/>
        </authorList>
    </citation>
    <scope>NUCLEOTIDE SEQUENCE [LARGE SCALE GENOMIC DNA]</scope>
    <source>
        <strain evidence="3">MHOM/CI/86/DAL972</strain>
    </source>
</reference>
<organism evidence="2 3">
    <name type="scientific">Trypanosoma brucei gambiense (strain MHOM/CI/86/DAL972)</name>
    <dbReference type="NCBI Taxonomy" id="679716"/>
    <lineage>
        <taxon>Eukaryota</taxon>
        <taxon>Discoba</taxon>
        <taxon>Euglenozoa</taxon>
        <taxon>Kinetoplastea</taxon>
        <taxon>Metakinetoplastina</taxon>
        <taxon>Trypanosomatida</taxon>
        <taxon>Trypanosomatidae</taxon>
        <taxon>Trypanosoma</taxon>
    </lineage>
</organism>
<dbReference type="AlphaFoldDB" id="C9ZQ49"/>
<dbReference type="GeneID" id="23862216"/>
<dbReference type="RefSeq" id="XP_011773814.1">
    <property type="nucleotide sequence ID" value="XM_011775512.1"/>
</dbReference>
<sequence>MTQPDIFMGGNPLCVRYNGYPIHVVRSTDGTSWFSAADIVRALSMYSTGMGAGDCCKDDNTLSPSDESADFAKRLLFSVDEEHKKPLKDVVKECERALYGSAGMEALYVDLTGIQTLTRATSIPTEADYNDFMQHGEALNKIVGALQRGIRDSCAQMSEKPWNDGSGGVVEVNAADLQSLLKTVEEMNGYMCSILPRVANNEATIRTVSEHMLQLQNKVDHEIEKIRREFSQHGTASLTGRDKVSENAESEPPCGTAELNISESPTAACKTVRLLDQSKNGAWQRQEHPVDIISSEERLMNSFNFEACGASAEEFGEAELELIAYFRRALSRLGQQGRTCIKLFPVKDSNKHSSHSAERATYELKVKRMSLQLSDFKFISMCPSIAKLRFSECRGVCDLEVLAEAKSLDALSLDIEGEVRHLHFLSGLPSLKTLQLHYQQISDDEFRCLCLLEGLEELTLRDAWNLTCLAPIASLRRLRVLDLSLPLVAPSGCVQEECSSDGDQSADTKYPHLTDVSPLAEIIALEDLNLQGRGGVEAGVDALGSLPKLRVLNLSGTGITDLCFGGLSESKTLTSLDISFCWNLTDLSQLAQVATLKELKLRLHKDGVPCVDGLDSLPLRTLHLVLPQRICQHSEESSTLESSCEVAPTVSLTDVFPLEGIETLEELSLRGQGHLSLQMDVLSSLPHLCVLDLSFISMTEQCLDVLATIPGLVKLGFTARGCTGNMSSLSKITSLEELDVRSCSSAGAIVDAAALLPKLRVFSLSGATITPRSLQSLIQCNNLVKLDISFCRNVEGGTPFPLMTTVEELNLKGCQSVLCLGVLANFPSLRKLNVKNMYVSSEVLKEFRGRNVVVRYRC</sequence>
<dbReference type="Gene3D" id="3.80.10.10">
    <property type="entry name" value="Ribonuclease Inhibitor"/>
    <property type="match status" value="3"/>
</dbReference>
<dbReference type="EMBL" id="FN554969">
    <property type="protein sequence ID" value="CBH11529.1"/>
    <property type="molecule type" value="Genomic_DNA"/>
</dbReference>
<dbReference type="InterPro" id="IPR032675">
    <property type="entry name" value="LRR_dom_sf"/>
</dbReference>
<evidence type="ECO:0000313" key="2">
    <source>
        <dbReference type="EMBL" id="CBH11529.1"/>
    </source>
</evidence>
<dbReference type="VEuPathDB" id="TriTrypDB:Tbg972.6.90"/>
<name>C9ZQ49_TRYB9</name>
<dbReference type="Proteomes" id="UP000002316">
    <property type="component" value="Chromosome 6"/>
</dbReference>
<accession>C9ZQ49</accession>
<dbReference type="KEGG" id="tbg:TbgDal_VI90"/>
<evidence type="ECO:0000256" key="1">
    <source>
        <dbReference type="SAM" id="MobiDB-lite"/>
    </source>
</evidence>
<protein>
    <recommendedName>
        <fullName evidence="4">Leucine-rich repeat protein (LRRP)</fullName>
    </recommendedName>
</protein>
<dbReference type="PANTHER" id="PTHR12904">
    <property type="match status" value="1"/>
</dbReference>